<reference evidence="2" key="1">
    <citation type="submission" date="2016-05" db="EMBL/GenBank/DDBJ databases">
        <title>Comparative genomics of biotechnologically important yeasts.</title>
        <authorList>
            <consortium name="DOE Joint Genome Institute"/>
            <person name="Riley R."/>
            <person name="Haridas S."/>
            <person name="Wolfe K.H."/>
            <person name="Lopes M.R."/>
            <person name="Hittinger C.T."/>
            <person name="Goker M."/>
            <person name="Salamov A."/>
            <person name="Wisecaver J."/>
            <person name="Long T.M."/>
            <person name="Aerts A.L."/>
            <person name="Barry K."/>
            <person name="Choi C."/>
            <person name="Clum A."/>
            <person name="Coughlan A.Y."/>
            <person name="Deshpande S."/>
            <person name="Douglass A.P."/>
            <person name="Hanson S.J."/>
            <person name="Klenk H.-P."/>
            <person name="Labutti K."/>
            <person name="Lapidus A."/>
            <person name="Lindquist E."/>
            <person name="Lipzen A."/>
            <person name="Meier-Kolthoff J.P."/>
            <person name="Ohm R.A."/>
            <person name="Otillar R.P."/>
            <person name="Pangilinan J."/>
            <person name="Peng Y."/>
            <person name="Rokas A."/>
            <person name="Rosa C.A."/>
            <person name="Scheuner C."/>
            <person name="Sibirny A.A."/>
            <person name="Slot J.C."/>
            <person name="Stielow J.B."/>
            <person name="Sun H."/>
            <person name="Kurtzman C.P."/>
            <person name="Blackwell M."/>
            <person name="Grigoriev I.V."/>
            <person name="Jeffries T.W."/>
        </authorList>
    </citation>
    <scope>NUCLEOTIDE SEQUENCE [LARGE SCALE GENOMIC DNA]</scope>
    <source>
        <strain evidence="2">NRRL Y-17324</strain>
    </source>
</reference>
<dbReference type="GeneID" id="30981340"/>
<dbReference type="EMBL" id="KV453909">
    <property type="protein sequence ID" value="ODV82045.1"/>
    <property type="molecule type" value="Genomic_DNA"/>
</dbReference>
<keyword evidence="2" id="KW-1185">Reference proteome</keyword>
<evidence type="ECO:0000313" key="2">
    <source>
        <dbReference type="Proteomes" id="UP000094285"/>
    </source>
</evidence>
<proteinExistence type="predicted"/>
<evidence type="ECO:0000313" key="1">
    <source>
        <dbReference type="EMBL" id="ODV82045.1"/>
    </source>
</evidence>
<dbReference type="Proteomes" id="UP000094285">
    <property type="component" value="Unassembled WGS sequence"/>
</dbReference>
<accession>A0A1E4SRB9</accession>
<organism evidence="1 2">
    <name type="scientific">Suhomyces tanzawaensis NRRL Y-17324</name>
    <dbReference type="NCBI Taxonomy" id="984487"/>
    <lineage>
        <taxon>Eukaryota</taxon>
        <taxon>Fungi</taxon>
        <taxon>Dikarya</taxon>
        <taxon>Ascomycota</taxon>
        <taxon>Saccharomycotina</taxon>
        <taxon>Pichiomycetes</taxon>
        <taxon>Debaryomycetaceae</taxon>
        <taxon>Suhomyces</taxon>
    </lineage>
</organism>
<gene>
    <name evidence="1" type="ORF">CANTADRAFT_24727</name>
</gene>
<name>A0A1E4SRB9_9ASCO</name>
<dbReference type="RefSeq" id="XP_020067167.1">
    <property type="nucleotide sequence ID" value="XM_020207203.1"/>
</dbReference>
<sequence>MGTTICSIPSSMKAFVVFLLNSKKVRARHELNLKYIKIKSESDIFPVLRSMDMEFSHSTYFVVVNDEIRVKNMLGSSLKYTVVDNIDQYLNVTVYSANKLPGFDVEIAKNTTEAYELEMQKDHISRKGYFLYVNTDRGFIYCVCISRNHEFSDLFEFSQLDDNLTIAIIEANRKEFDDKLYIDLEIESLIFQYI</sequence>
<dbReference type="AlphaFoldDB" id="A0A1E4SRB9"/>
<protein>
    <submittedName>
        <fullName evidence="1">Uncharacterized protein</fullName>
    </submittedName>
</protein>